<gene>
    <name evidence="10 11" type="primary">rpoZ</name>
    <name evidence="11" type="ORF">H8702_00345</name>
</gene>
<keyword evidence="6 10" id="KW-0548">Nucleotidyltransferase</keyword>
<accession>A0A8J6TT71</accession>
<evidence type="ECO:0000256" key="7">
    <source>
        <dbReference type="ARBA" id="ARBA00023163"/>
    </source>
</evidence>
<dbReference type="InterPro" id="IPR036161">
    <property type="entry name" value="RPB6/omega-like_sf"/>
</dbReference>
<reference evidence="11" key="1">
    <citation type="submission" date="2020-08" db="EMBL/GenBank/DDBJ databases">
        <title>Genome public.</title>
        <authorList>
            <person name="Liu C."/>
            <person name="Sun Q."/>
        </authorList>
    </citation>
    <scope>NUCLEOTIDE SEQUENCE</scope>
    <source>
        <strain evidence="11">NSJ-15</strain>
    </source>
</reference>
<evidence type="ECO:0000256" key="4">
    <source>
        <dbReference type="ARBA" id="ARBA00022478"/>
    </source>
</evidence>
<evidence type="ECO:0000256" key="6">
    <source>
        <dbReference type="ARBA" id="ARBA00022695"/>
    </source>
</evidence>
<evidence type="ECO:0000313" key="11">
    <source>
        <dbReference type="EMBL" id="MBC8609568.1"/>
    </source>
</evidence>
<dbReference type="SUPFAM" id="SSF63562">
    <property type="entry name" value="RPB6/omega subunit-like"/>
    <property type="match status" value="1"/>
</dbReference>
<dbReference type="GO" id="GO:0000428">
    <property type="term" value="C:DNA-directed RNA polymerase complex"/>
    <property type="evidence" value="ECO:0007669"/>
    <property type="project" value="UniProtKB-KW"/>
</dbReference>
<name>A0A8J6TT71_9FIRM</name>
<comment type="caution">
    <text evidence="11">The sequence shown here is derived from an EMBL/GenBank/DDBJ whole genome shotgun (WGS) entry which is preliminary data.</text>
</comment>
<dbReference type="NCBIfam" id="TIGR00690">
    <property type="entry name" value="rpoZ"/>
    <property type="match status" value="1"/>
</dbReference>
<dbReference type="EC" id="2.7.7.6" evidence="2 10"/>
<evidence type="ECO:0000256" key="2">
    <source>
        <dbReference type="ARBA" id="ARBA00012418"/>
    </source>
</evidence>
<dbReference type="InterPro" id="IPR006110">
    <property type="entry name" value="Pol_omega/Rpo6/RPB6"/>
</dbReference>
<comment type="function">
    <text evidence="10">Promotes RNA polymerase assembly. Latches the N- and C-terminal regions of the beta' subunit thereby facilitating its interaction with the beta and alpha subunits.</text>
</comment>
<dbReference type="SMART" id="SM01409">
    <property type="entry name" value="RNA_pol_Rpb6"/>
    <property type="match status" value="1"/>
</dbReference>
<comment type="similarity">
    <text evidence="1 10">Belongs to the RNA polymerase subunit omega family.</text>
</comment>
<dbReference type="InterPro" id="IPR003716">
    <property type="entry name" value="DNA-dir_RNA_pol_omega"/>
</dbReference>
<keyword evidence="5 10" id="KW-0808">Transferase</keyword>
<comment type="catalytic activity">
    <reaction evidence="9 10">
        <text>RNA(n) + a ribonucleoside 5'-triphosphate = RNA(n+1) + diphosphate</text>
        <dbReference type="Rhea" id="RHEA:21248"/>
        <dbReference type="Rhea" id="RHEA-COMP:14527"/>
        <dbReference type="Rhea" id="RHEA-COMP:17342"/>
        <dbReference type="ChEBI" id="CHEBI:33019"/>
        <dbReference type="ChEBI" id="CHEBI:61557"/>
        <dbReference type="ChEBI" id="CHEBI:140395"/>
        <dbReference type="EC" id="2.7.7.6"/>
    </reaction>
</comment>
<dbReference type="Proteomes" id="UP000632659">
    <property type="component" value="Unassembled WGS sequence"/>
</dbReference>
<evidence type="ECO:0000256" key="10">
    <source>
        <dbReference type="HAMAP-Rule" id="MF_00366"/>
    </source>
</evidence>
<organism evidence="11 12">
    <name type="scientific">Massiliimalia timonensis</name>
    <dbReference type="NCBI Taxonomy" id="1987501"/>
    <lineage>
        <taxon>Bacteria</taxon>
        <taxon>Bacillati</taxon>
        <taxon>Bacillota</taxon>
        <taxon>Clostridia</taxon>
        <taxon>Eubacteriales</taxon>
        <taxon>Oscillospiraceae</taxon>
        <taxon>Massiliimalia</taxon>
    </lineage>
</organism>
<sequence length="71" mass="7986">MHRPASTEILKNGESYYSLVIAVAKRAREIAEDAEEQHTELLEKPVQVAVEEFAKGKYKLVEQEGIGEKAE</sequence>
<evidence type="ECO:0000313" key="12">
    <source>
        <dbReference type="Proteomes" id="UP000632659"/>
    </source>
</evidence>
<proteinExistence type="inferred from homology"/>
<dbReference type="GO" id="GO:0003899">
    <property type="term" value="F:DNA-directed RNA polymerase activity"/>
    <property type="evidence" value="ECO:0007669"/>
    <property type="project" value="UniProtKB-UniRule"/>
</dbReference>
<dbReference type="Gene3D" id="3.90.940.10">
    <property type="match status" value="1"/>
</dbReference>
<evidence type="ECO:0000256" key="9">
    <source>
        <dbReference type="ARBA" id="ARBA00048552"/>
    </source>
</evidence>
<dbReference type="AlphaFoldDB" id="A0A8J6TT71"/>
<keyword evidence="12" id="KW-1185">Reference proteome</keyword>
<protein>
    <recommendedName>
        <fullName evidence="3 10">DNA-directed RNA polymerase subunit omega</fullName>
        <shortName evidence="10">RNAP omega subunit</shortName>
        <ecNumber evidence="2 10">2.7.7.6</ecNumber>
    </recommendedName>
    <alternativeName>
        <fullName evidence="10">RNA polymerase omega subunit</fullName>
    </alternativeName>
    <alternativeName>
        <fullName evidence="8 10">Transcriptase subunit omega</fullName>
    </alternativeName>
</protein>
<evidence type="ECO:0000256" key="5">
    <source>
        <dbReference type="ARBA" id="ARBA00022679"/>
    </source>
</evidence>
<keyword evidence="7 10" id="KW-0804">Transcription</keyword>
<comment type="subunit">
    <text evidence="10">The RNAP catalytic core consists of 2 alpha, 1 beta, 1 beta' and 1 omega subunit. When a sigma factor is associated with the core the holoenzyme is formed, which can initiate transcription.</text>
</comment>
<evidence type="ECO:0000256" key="3">
    <source>
        <dbReference type="ARBA" id="ARBA00013725"/>
    </source>
</evidence>
<evidence type="ECO:0000256" key="8">
    <source>
        <dbReference type="ARBA" id="ARBA00029924"/>
    </source>
</evidence>
<dbReference type="OrthoDB" id="9815459at2"/>
<dbReference type="GO" id="GO:0006351">
    <property type="term" value="P:DNA-templated transcription"/>
    <property type="evidence" value="ECO:0007669"/>
    <property type="project" value="UniProtKB-UniRule"/>
</dbReference>
<keyword evidence="4 10" id="KW-0240">DNA-directed RNA polymerase</keyword>
<dbReference type="EMBL" id="JACRTL010000001">
    <property type="protein sequence ID" value="MBC8609568.1"/>
    <property type="molecule type" value="Genomic_DNA"/>
</dbReference>
<evidence type="ECO:0000256" key="1">
    <source>
        <dbReference type="ARBA" id="ARBA00006711"/>
    </source>
</evidence>
<dbReference type="GO" id="GO:0003677">
    <property type="term" value="F:DNA binding"/>
    <property type="evidence" value="ECO:0007669"/>
    <property type="project" value="UniProtKB-UniRule"/>
</dbReference>
<dbReference type="Pfam" id="PF01192">
    <property type="entry name" value="RNA_pol_Rpb6"/>
    <property type="match status" value="1"/>
</dbReference>
<dbReference type="HAMAP" id="MF_00366">
    <property type="entry name" value="RNApol_bact_RpoZ"/>
    <property type="match status" value="1"/>
</dbReference>